<dbReference type="InterPro" id="IPR047272">
    <property type="entry name" value="S49_SppA_C"/>
</dbReference>
<dbReference type="InterPro" id="IPR002142">
    <property type="entry name" value="Peptidase_S49"/>
</dbReference>
<feature type="domain" description="Peptidase S49" evidence="8">
    <location>
        <begin position="132"/>
        <end position="285"/>
    </location>
</feature>
<dbReference type="CDD" id="cd07023">
    <property type="entry name" value="S49_Sppa_N_C"/>
    <property type="match status" value="1"/>
</dbReference>
<evidence type="ECO:0000256" key="5">
    <source>
        <dbReference type="ARBA" id="ARBA00022825"/>
    </source>
</evidence>
<evidence type="ECO:0000313" key="9">
    <source>
        <dbReference type="EMBL" id="WRQ88095.1"/>
    </source>
</evidence>
<dbReference type="Proteomes" id="UP000738431">
    <property type="component" value="Chromosome"/>
</dbReference>
<evidence type="ECO:0000256" key="1">
    <source>
        <dbReference type="ARBA" id="ARBA00004370"/>
    </source>
</evidence>
<evidence type="ECO:0000313" key="10">
    <source>
        <dbReference type="Proteomes" id="UP000738431"/>
    </source>
</evidence>
<dbReference type="InterPro" id="IPR004634">
    <property type="entry name" value="Pept_S49_pIV"/>
</dbReference>
<dbReference type="InterPro" id="IPR029045">
    <property type="entry name" value="ClpP/crotonase-like_dom_sf"/>
</dbReference>
<dbReference type="PANTHER" id="PTHR33209">
    <property type="entry name" value="PROTEASE 4"/>
    <property type="match status" value="1"/>
</dbReference>
<keyword evidence="7" id="KW-0812">Transmembrane</keyword>
<dbReference type="Gene3D" id="3.90.226.10">
    <property type="entry name" value="2-enoyl-CoA Hydratase, Chain A, domain 1"/>
    <property type="match status" value="2"/>
</dbReference>
<reference evidence="9 10" key="1">
    <citation type="submission" date="2023-12" db="EMBL/GenBank/DDBJ databases">
        <title>Description of an unclassified Opitutus bacterium of Verrucomicrobiota.</title>
        <authorList>
            <person name="Zhang D.-F."/>
        </authorList>
    </citation>
    <scope>NUCLEOTIDE SEQUENCE [LARGE SCALE GENOMIC DNA]</scope>
    <source>
        <strain evidence="9 10">WL0086</strain>
    </source>
</reference>
<evidence type="ECO:0000256" key="2">
    <source>
        <dbReference type="ARBA" id="ARBA00008683"/>
    </source>
</evidence>
<accession>A0ABZ1CCR6</accession>
<evidence type="ECO:0000259" key="8">
    <source>
        <dbReference type="Pfam" id="PF01343"/>
    </source>
</evidence>
<sequence length="610" mass="66209">MKTFFASLLGTVTGLILFVIGGTLMMFIGLMVISKLGEPPKPQVEKGAYLVFDLSSNISDAPQEIDNNAIIAAFSGQDLPSQLQTRLVTRALRAAAKDDRIEGVLLKGSFAPAGYGTSFATLQEVRRALETFKEEGKPVQAFLQYPDTRDFYVASLADDIALDPQGMVLIPGLASQPTFYAGAFEKYGIGVQITRVGKYKSAVEPYTRGDFSPENREQLTSLLNSLWGELRDTVAEARDIKPADLQALIDAGEAFVPADALKAGLIDRLAYTDEILSELKEKTDVDDPKKPFKQVSLGEYIAQMGKVRAAPEEQPKDDGDEDGRVAVIYAEGAIVDGQGTPTDVGGAKFAREIRRLRQDPKVKAIVLRVNSPGGSAAASEHIQRELRLAAEKMPVVVSMGGYAASGGYWISAYGDRIFAEPTTITGSIGVFGMILNIEELGNSFGFTWDTVKTGEFADALSIARPKTDEEMALAQRVTDSIYADFIQKVAEGRDLDPDHVREIAQGRVWTGEQAIEIGLVDELGGLADAIAFAAKEADLESDFMVTEFPRPKELAEVIAEAMQRLSPTSVEAPSILEEAAQRLEADLGQLRQFNDPRGVYARLPVELIIQ</sequence>
<dbReference type="EMBL" id="CP139781">
    <property type="protein sequence ID" value="WRQ88095.1"/>
    <property type="molecule type" value="Genomic_DNA"/>
</dbReference>
<dbReference type="SUPFAM" id="SSF52096">
    <property type="entry name" value="ClpP/crotonase"/>
    <property type="match status" value="2"/>
</dbReference>
<keyword evidence="10" id="KW-1185">Reference proteome</keyword>
<proteinExistence type="inferred from homology"/>
<name>A0ABZ1CCR6_9BACT</name>
<dbReference type="Pfam" id="PF01343">
    <property type="entry name" value="Peptidase_S49"/>
    <property type="match status" value="2"/>
</dbReference>
<comment type="subcellular location">
    <subcellularLocation>
        <location evidence="1">Membrane</location>
    </subcellularLocation>
</comment>
<dbReference type="RefSeq" id="WP_221028871.1">
    <property type="nucleotide sequence ID" value="NZ_CP139781.1"/>
</dbReference>
<comment type="similarity">
    <text evidence="2">Belongs to the peptidase S49 family.</text>
</comment>
<dbReference type="Gene3D" id="6.20.330.10">
    <property type="match status" value="1"/>
</dbReference>
<dbReference type="PIRSF" id="PIRSF001217">
    <property type="entry name" value="Protease_4_SppA"/>
    <property type="match status" value="1"/>
</dbReference>
<organism evidence="9 10">
    <name type="scientific">Actomonas aquatica</name>
    <dbReference type="NCBI Taxonomy" id="2866162"/>
    <lineage>
        <taxon>Bacteria</taxon>
        <taxon>Pseudomonadati</taxon>
        <taxon>Verrucomicrobiota</taxon>
        <taxon>Opitutia</taxon>
        <taxon>Opitutales</taxon>
        <taxon>Opitutaceae</taxon>
        <taxon>Actomonas</taxon>
    </lineage>
</organism>
<gene>
    <name evidence="9" type="primary">sppA</name>
    <name evidence="9" type="ORF">K1X11_001665</name>
</gene>
<feature type="domain" description="Peptidase S49" evidence="8">
    <location>
        <begin position="390"/>
        <end position="539"/>
    </location>
</feature>
<dbReference type="InterPro" id="IPR047217">
    <property type="entry name" value="S49_SppA_67K_type_N"/>
</dbReference>
<keyword evidence="5" id="KW-0720">Serine protease</keyword>
<dbReference type="NCBIfam" id="TIGR00706">
    <property type="entry name" value="SppA_dom"/>
    <property type="match status" value="1"/>
</dbReference>
<dbReference type="PANTHER" id="PTHR33209:SF1">
    <property type="entry name" value="PEPTIDASE S49 DOMAIN-CONTAINING PROTEIN"/>
    <property type="match status" value="1"/>
</dbReference>
<evidence type="ECO:0000256" key="3">
    <source>
        <dbReference type="ARBA" id="ARBA00022670"/>
    </source>
</evidence>
<evidence type="ECO:0000256" key="4">
    <source>
        <dbReference type="ARBA" id="ARBA00022801"/>
    </source>
</evidence>
<keyword evidence="4" id="KW-0378">Hydrolase</keyword>
<keyword evidence="7" id="KW-1133">Transmembrane helix</keyword>
<feature type="transmembrane region" description="Helical" evidence="7">
    <location>
        <begin position="12"/>
        <end position="33"/>
    </location>
</feature>
<dbReference type="NCBIfam" id="TIGR00705">
    <property type="entry name" value="SppA_67K"/>
    <property type="match status" value="1"/>
</dbReference>
<protein>
    <submittedName>
        <fullName evidence="9">Signal peptide peptidase SppA</fullName>
    </submittedName>
</protein>
<evidence type="ECO:0000256" key="7">
    <source>
        <dbReference type="SAM" id="Phobius"/>
    </source>
</evidence>
<keyword evidence="3" id="KW-0645">Protease</keyword>
<dbReference type="CDD" id="cd07018">
    <property type="entry name" value="S49_SppA_67K_type"/>
    <property type="match status" value="1"/>
</dbReference>
<evidence type="ECO:0000256" key="6">
    <source>
        <dbReference type="ARBA" id="ARBA00023136"/>
    </source>
</evidence>
<dbReference type="InterPro" id="IPR004635">
    <property type="entry name" value="Pept_S49_SppA"/>
</dbReference>
<keyword evidence="6 7" id="KW-0472">Membrane</keyword>